<dbReference type="Proteomes" id="UP000679950">
    <property type="component" value="Unassembled WGS sequence"/>
</dbReference>
<gene>
    <name evidence="1" type="ORF">J8TS2_25940</name>
</gene>
<dbReference type="EMBL" id="BORB01000021">
    <property type="protein sequence ID" value="GIN58275.1"/>
    <property type="molecule type" value="Genomic_DNA"/>
</dbReference>
<evidence type="ECO:0000313" key="1">
    <source>
        <dbReference type="EMBL" id="GIN58275.1"/>
    </source>
</evidence>
<name>A0ABQ4KJY7_9BACI</name>
<dbReference type="RefSeq" id="WP_212966529.1">
    <property type="nucleotide sequence ID" value="NZ_BORB01000021.1"/>
</dbReference>
<sequence>MIVQSEHIDIVIMADAGSDWVIDQVLNQRGNPILKFGKMSSDEPPIIQKGY</sequence>
<keyword evidence="2" id="KW-1185">Reference proteome</keyword>
<reference evidence="1 2" key="1">
    <citation type="submission" date="2021-03" db="EMBL/GenBank/DDBJ databases">
        <title>Antimicrobial resistance genes in bacteria isolated from Japanese honey, and their potential for conferring macrolide and lincosamide resistance in the American foulbrood pathogen Paenibacillus larvae.</title>
        <authorList>
            <person name="Okamoto M."/>
            <person name="Kumagai M."/>
            <person name="Kanamori H."/>
            <person name="Takamatsu D."/>
        </authorList>
    </citation>
    <scope>NUCLEOTIDE SEQUENCE [LARGE SCALE GENOMIC DNA]</scope>
    <source>
        <strain evidence="1 2">J8TS2</strain>
    </source>
</reference>
<accession>A0ABQ4KJY7</accession>
<protein>
    <submittedName>
        <fullName evidence="1">Uncharacterized protein</fullName>
    </submittedName>
</protein>
<evidence type="ECO:0000313" key="2">
    <source>
        <dbReference type="Proteomes" id="UP000679950"/>
    </source>
</evidence>
<comment type="caution">
    <text evidence="1">The sequence shown here is derived from an EMBL/GenBank/DDBJ whole genome shotgun (WGS) entry which is preliminary data.</text>
</comment>
<organism evidence="1 2">
    <name type="scientific">Lederbergia ruris</name>
    <dbReference type="NCBI Taxonomy" id="217495"/>
    <lineage>
        <taxon>Bacteria</taxon>
        <taxon>Bacillati</taxon>
        <taxon>Bacillota</taxon>
        <taxon>Bacilli</taxon>
        <taxon>Bacillales</taxon>
        <taxon>Bacillaceae</taxon>
        <taxon>Lederbergia</taxon>
    </lineage>
</organism>
<proteinExistence type="predicted"/>